<dbReference type="AlphaFoldDB" id="A0A8S1M1G8"/>
<name>A0A8S1M1G8_9CILI</name>
<keyword evidence="1" id="KW-0472">Membrane</keyword>
<reference evidence="2" key="1">
    <citation type="submission" date="2021-01" db="EMBL/GenBank/DDBJ databases">
        <authorList>
            <consortium name="Genoscope - CEA"/>
            <person name="William W."/>
        </authorList>
    </citation>
    <scope>NUCLEOTIDE SEQUENCE</scope>
</reference>
<proteinExistence type="predicted"/>
<dbReference type="OrthoDB" id="308916at2759"/>
<evidence type="ECO:0000313" key="2">
    <source>
        <dbReference type="EMBL" id="CAD8073389.1"/>
    </source>
</evidence>
<accession>A0A8S1M1G8</accession>
<feature type="transmembrane region" description="Helical" evidence="1">
    <location>
        <begin position="504"/>
        <end position="521"/>
    </location>
</feature>
<organism evidence="2 3">
    <name type="scientific">Paramecium sonneborni</name>
    <dbReference type="NCBI Taxonomy" id="65129"/>
    <lineage>
        <taxon>Eukaryota</taxon>
        <taxon>Sar</taxon>
        <taxon>Alveolata</taxon>
        <taxon>Ciliophora</taxon>
        <taxon>Intramacronucleata</taxon>
        <taxon>Oligohymenophorea</taxon>
        <taxon>Peniculida</taxon>
        <taxon>Parameciidae</taxon>
        <taxon>Paramecium</taxon>
    </lineage>
</organism>
<comment type="caution">
    <text evidence="2">The sequence shown here is derived from an EMBL/GenBank/DDBJ whole genome shotgun (WGS) entry which is preliminary data.</text>
</comment>
<keyword evidence="3" id="KW-1185">Reference proteome</keyword>
<protein>
    <recommendedName>
        <fullName evidence="4">Transmembrane protein</fullName>
    </recommendedName>
</protein>
<keyword evidence="1" id="KW-1133">Transmembrane helix</keyword>
<gene>
    <name evidence="2" type="ORF">PSON_ATCC_30995.1.T0300308</name>
</gene>
<dbReference type="Proteomes" id="UP000692954">
    <property type="component" value="Unassembled WGS sequence"/>
</dbReference>
<dbReference type="EMBL" id="CAJJDN010000030">
    <property type="protein sequence ID" value="CAD8073389.1"/>
    <property type="molecule type" value="Genomic_DNA"/>
</dbReference>
<sequence>MIIIFQLFYIVHTLYLLELRQDKIFINLDASHQAYITFQGVVSYIQDENQYLDCPYQLLACWCQINSNIENEKNLYQLKLGMFQVYDDGKHSQNTEIITFFHKFMEDLDDDTQNNFISLNPFSSYFNSFVYYGYSLCISKEDAYLQTMQNEFLHKKESQILGIKSKFYFEESQFSIRISYIQYGQNIFDISNYSIFLDFQYETNFFPNELMKQIVEKSFPNEFQEFQFIDDQLNYFRKSNIYRVDTLEPLKFYNYANQPLIMLPEDYIEYNFKEKDVDILKLAGENQNSKIILGRSFLNNKIIHLSSLTSEIFIEQLSRDICNIQQVQNDSIFNHLISQVSIIFIIIIFFYAIFRKIRAQRLLKNQLKIVESQLILKLQEVEQNENTLKYFIVLDNKEYIIDLNNDFSVTDIKGTIQECNMNYQCQYCDQVCQYTFIDQYDQESNGTLQEIVIEIENIKGIRQIEEFIALHSDNKNQLGLGINRLCTDLIIQVRITLKLYNSPKYIFIECGLYMFFIYWLYSQINIEEYRKCNNDTLLIKGKRLLFQIQINKIGFQFNNQY</sequence>
<feature type="transmembrane region" description="Helical" evidence="1">
    <location>
        <begin position="332"/>
        <end position="354"/>
    </location>
</feature>
<evidence type="ECO:0000256" key="1">
    <source>
        <dbReference type="SAM" id="Phobius"/>
    </source>
</evidence>
<evidence type="ECO:0000313" key="3">
    <source>
        <dbReference type="Proteomes" id="UP000692954"/>
    </source>
</evidence>
<evidence type="ECO:0008006" key="4">
    <source>
        <dbReference type="Google" id="ProtNLM"/>
    </source>
</evidence>
<keyword evidence="1" id="KW-0812">Transmembrane</keyword>